<gene>
    <name evidence="2" type="ORF">MES4922_30186</name>
</gene>
<protein>
    <submittedName>
        <fullName evidence="2">Uncharacterized protein</fullName>
    </submittedName>
</protein>
<keyword evidence="3" id="KW-1185">Reference proteome</keyword>
<accession>A0ABM9DXV9</accession>
<evidence type="ECO:0000313" key="3">
    <source>
        <dbReference type="Proteomes" id="UP001152604"/>
    </source>
</evidence>
<sequence length="94" mass="10237">MCDGDQFLQRPDCLEGSLRIGGRLLFRDDSVPEQGSIPNDLSDKALGGVNRSKHRGGSRTRKYGSLHSISAHCSRFPERIGNAPDLVRESGLDG</sequence>
<dbReference type="Proteomes" id="UP001152604">
    <property type="component" value="Unassembled WGS sequence"/>
</dbReference>
<feature type="compositionally biased region" description="Basic residues" evidence="1">
    <location>
        <begin position="51"/>
        <end position="64"/>
    </location>
</feature>
<organism evidence="2 3">
    <name type="scientific">Mesorhizobium ventifaucium</name>
    <dbReference type="NCBI Taxonomy" id="666020"/>
    <lineage>
        <taxon>Bacteria</taxon>
        <taxon>Pseudomonadati</taxon>
        <taxon>Pseudomonadota</taxon>
        <taxon>Alphaproteobacteria</taxon>
        <taxon>Hyphomicrobiales</taxon>
        <taxon>Phyllobacteriaceae</taxon>
        <taxon>Mesorhizobium</taxon>
    </lineage>
</organism>
<evidence type="ECO:0000313" key="2">
    <source>
        <dbReference type="EMBL" id="CAH2401612.1"/>
    </source>
</evidence>
<name>A0ABM9DXV9_9HYPH</name>
<evidence type="ECO:0000256" key="1">
    <source>
        <dbReference type="SAM" id="MobiDB-lite"/>
    </source>
</evidence>
<comment type="caution">
    <text evidence="2">The sequence shown here is derived from an EMBL/GenBank/DDBJ whole genome shotgun (WGS) entry which is preliminary data.</text>
</comment>
<proteinExistence type="predicted"/>
<dbReference type="EMBL" id="CAKXZS010000023">
    <property type="protein sequence ID" value="CAH2401612.1"/>
    <property type="molecule type" value="Genomic_DNA"/>
</dbReference>
<reference evidence="2" key="1">
    <citation type="submission" date="2022-03" db="EMBL/GenBank/DDBJ databases">
        <authorList>
            <person name="Brunel B."/>
        </authorList>
    </citation>
    <scope>NUCLEOTIDE SEQUENCE</scope>
    <source>
        <strain evidence="2">STM4922sample</strain>
    </source>
</reference>
<feature type="region of interest" description="Disordered" evidence="1">
    <location>
        <begin position="29"/>
        <end position="65"/>
    </location>
</feature>